<reference evidence="18" key="1">
    <citation type="submission" date="2022-06" db="EMBL/GenBank/DDBJ databases">
        <title>CFH 74404 Thermomicrobiaceae sp.</title>
        <authorList>
            <person name="Ming H."/>
            <person name="Li W.-J."/>
            <person name="Zhao Z."/>
        </authorList>
    </citation>
    <scope>NUCLEOTIDE SEQUENCE</scope>
    <source>
        <strain evidence="18">CFH 74404</strain>
    </source>
</reference>
<evidence type="ECO:0000256" key="5">
    <source>
        <dbReference type="ARBA" id="ARBA00022553"/>
    </source>
</evidence>
<dbReference type="PRINTS" id="PR00120">
    <property type="entry name" value="HATPASE"/>
</dbReference>
<gene>
    <name evidence="18" type="ORF">NET02_01705</name>
</gene>
<dbReference type="InterPro" id="IPR008250">
    <property type="entry name" value="ATPase_P-typ_transduc_dom_A_sf"/>
</dbReference>
<dbReference type="Proteomes" id="UP001165306">
    <property type="component" value="Unassembled WGS sequence"/>
</dbReference>
<keyword evidence="13" id="KW-0406">Ion transport</keyword>
<dbReference type="InterPro" id="IPR023299">
    <property type="entry name" value="ATPase_P-typ_cyto_dom_N"/>
</dbReference>
<keyword evidence="19" id="KW-1185">Reference proteome</keyword>
<dbReference type="GO" id="GO:0005886">
    <property type="term" value="C:plasma membrane"/>
    <property type="evidence" value="ECO:0007669"/>
    <property type="project" value="UniProtKB-SubCell"/>
</dbReference>
<feature type="transmembrane region" description="Helical" evidence="15">
    <location>
        <begin position="107"/>
        <end position="128"/>
    </location>
</feature>
<evidence type="ECO:0000256" key="14">
    <source>
        <dbReference type="ARBA" id="ARBA00023136"/>
    </source>
</evidence>
<evidence type="ECO:0000256" key="12">
    <source>
        <dbReference type="ARBA" id="ARBA00022989"/>
    </source>
</evidence>
<keyword evidence="6 15" id="KW-0812">Transmembrane</keyword>
<keyword evidence="5" id="KW-0597">Phosphoprotein</keyword>
<feature type="transmembrane region" description="Helical" evidence="15">
    <location>
        <begin position="140"/>
        <end position="160"/>
    </location>
</feature>
<evidence type="ECO:0000259" key="17">
    <source>
        <dbReference type="Pfam" id="PF00122"/>
    </source>
</evidence>
<dbReference type="InterPro" id="IPR001757">
    <property type="entry name" value="P_typ_ATPase"/>
</dbReference>
<name>A0AA42B930_9BACT</name>
<dbReference type="EMBL" id="JAMSLR010000001">
    <property type="protein sequence ID" value="MCM8747856.1"/>
    <property type="molecule type" value="Genomic_DNA"/>
</dbReference>
<dbReference type="PRINTS" id="PR00119">
    <property type="entry name" value="CATATPASE"/>
</dbReference>
<dbReference type="SUPFAM" id="SSF81653">
    <property type="entry name" value="Calcium ATPase, transduction domain A"/>
    <property type="match status" value="1"/>
</dbReference>
<dbReference type="GO" id="GO:0055070">
    <property type="term" value="P:copper ion homeostasis"/>
    <property type="evidence" value="ECO:0007669"/>
    <property type="project" value="TreeGrafter"/>
</dbReference>
<sequence length="716" mass="76626">MHAEHHTHGGEQPEAGATRHEASPTEHAHHHHPMPPHGVAHAVHLAGSAEGQRVPHAEHAEHAMHSPEVFRRQFWVSLILSVPVILYAETVQSLLGYRAPEFPGSTWISPLLSAVVFLYGGSVFLRGAADELRSRLPGMMTLVGLAISVAFAYSLATTLGLPGEPFYWELVTLIDVMLLGHWLEMRAVGRARGALAELAKLLPSTAERIVDGRTEEIPVSELRPGDLVLVRPGAKVPADGVVESGESEVNEAMVTGESRPVAKRPGDRVIGGTVNGNGSLRVRVTNIGEESFLGEVMRIVEQAQQSRTRMQRLADRVAFWLVLVALSVGAISFVAWLVTTGSLTEAVARAVTVMVIACPHALGLAIPLVIAISTALSAQRGILVRDRTAFERARLVTTVVFDKTGTLTRGELGVTDVAVEPAWDEQEAVRLAASIEAESEHHIARAIRRLAEERRLDLVPAVKVEALPGRGIQAQVDGRPMQVGGPQLLRELNLALPRALDEQVRRWGEEGKSIVYLIADGSVAAAFALADQIRPESYEAVRQLKHIGVRVAMLTGDSEDVARWVARELGIDEYFAQVLPAEKADVVEKLQGRGESVAMVGDGINDAPALVTADVGIAIGAGTDVAIESADIVLVRNDPRDVVTVLALSRTSYRKMVQNLLWATGYNAVAIPLAAGVLAPVGVVLAPAVGALLMSVSTIIVAINALLLRRGTMSAA</sequence>
<feature type="transmembrane region" description="Helical" evidence="15">
    <location>
        <begin position="660"/>
        <end position="679"/>
    </location>
</feature>
<dbReference type="InterPro" id="IPR023214">
    <property type="entry name" value="HAD_sf"/>
</dbReference>
<keyword evidence="11" id="KW-1278">Translocase</keyword>
<keyword evidence="10" id="KW-0460">Magnesium</keyword>
<dbReference type="FunFam" id="2.70.150.10:FF:000002">
    <property type="entry name" value="Copper-transporting ATPase 1, putative"/>
    <property type="match status" value="1"/>
</dbReference>
<dbReference type="GO" id="GO:0005524">
    <property type="term" value="F:ATP binding"/>
    <property type="evidence" value="ECO:0007669"/>
    <property type="project" value="UniProtKB-UniRule"/>
</dbReference>
<dbReference type="RefSeq" id="WP_284055639.1">
    <property type="nucleotide sequence ID" value="NZ_JAMSLR010000001.1"/>
</dbReference>
<dbReference type="InterPro" id="IPR027256">
    <property type="entry name" value="P-typ_ATPase_IB"/>
</dbReference>
<keyword evidence="9 15" id="KW-0067">ATP-binding</keyword>
<dbReference type="GO" id="GO:0043682">
    <property type="term" value="F:P-type divalent copper transporter activity"/>
    <property type="evidence" value="ECO:0007669"/>
    <property type="project" value="TreeGrafter"/>
</dbReference>
<feature type="transmembrane region" description="Helical" evidence="15">
    <location>
        <begin position="317"/>
        <end position="338"/>
    </location>
</feature>
<keyword evidence="12 15" id="KW-1133">Transmembrane helix</keyword>
<keyword evidence="4 15" id="KW-1003">Cell membrane</keyword>
<feature type="transmembrane region" description="Helical" evidence="15">
    <location>
        <begin position="74"/>
        <end position="95"/>
    </location>
</feature>
<evidence type="ECO:0000256" key="7">
    <source>
        <dbReference type="ARBA" id="ARBA00022723"/>
    </source>
</evidence>
<evidence type="ECO:0000256" key="3">
    <source>
        <dbReference type="ARBA" id="ARBA00022448"/>
    </source>
</evidence>
<dbReference type="Pfam" id="PF00122">
    <property type="entry name" value="E1-E2_ATPase"/>
    <property type="match status" value="1"/>
</dbReference>
<keyword evidence="14 15" id="KW-0472">Membrane</keyword>
<dbReference type="InterPro" id="IPR059000">
    <property type="entry name" value="ATPase_P-type_domA"/>
</dbReference>
<evidence type="ECO:0000256" key="16">
    <source>
        <dbReference type="SAM" id="MobiDB-lite"/>
    </source>
</evidence>
<evidence type="ECO:0000256" key="4">
    <source>
        <dbReference type="ARBA" id="ARBA00022475"/>
    </source>
</evidence>
<evidence type="ECO:0000256" key="9">
    <source>
        <dbReference type="ARBA" id="ARBA00022840"/>
    </source>
</evidence>
<evidence type="ECO:0000256" key="13">
    <source>
        <dbReference type="ARBA" id="ARBA00023065"/>
    </source>
</evidence>
<feature type="transmembrane region" description="Helical" evidence="15">
    <location>
        <begin position="685"/>
        <end position="708"/>
    </location>
</feature>
<dbReference type="PANTHER" id="PTHR43520">
    <property type="entry name" value="ATP7, ISOFORM B"/>
    <property type="match status" value="1"/>
</dbReference>
<evidence type="ECO:0000256" key="10">
    <source>
        <dbReference type="ARBA" id="ARBA00022842"/>
    </source>
</evidence>
<evidence type="ECO:0000313" key="18">
    <source>
        <dbReference type="EMBL" id="MCM8747856.1"/>
    </source>
</evidence>
<dbReference type="Pfam" id="PF00702">
    <property type="entry name" value="Hydrolase"/>
    <property type="match status" value="1"/>
</dbReference>
<dbReference type="PROSITE" id="PS00154">
    <property type="entry name" value="ATPASE_E1_E2"/>
    <property type="match status" value="1"/>
</dbReference>
<dbReference type="InterPro" id="IPR018303">
    <property type="entry name" value="ATPase_P-typ_P_site"/>
</dbReference>
<evidence type="ECO:0000256" key="8">
    <source>
        <dbReference type="ARBA" id="ARBA00022741"/>
    </source>
</evidence>
<dbReference type="SFLD" id="SFLDF00027">
    <property type="entry name" value="p-type_atpase"/>
    <property type="match status" value="1"/>
</dbReference>
<accession>A0AA42B930</accession>
<evidence type="ECO:0000256" key="11">
    <source>
        <dbReference type="ARBA" id="ARBA00022967"/>
    </source>
</evidence>
<comment type="caution">
    <text evidence="18">The sequence shown here is derived from an EMBL/GenBank/DDBJ whole genome shotgun (WGS) entry which is preliminary data.</text>
</comment>
<dbReference type="InterPro" id="IPR044492">
    <property type="entry name" value="P_typ_ATPase_HD_dom"/>
</dbReference>
<evidence type="ECO:0000313" key="19">
    <source>
        <dbReference type="Proteomes" id="UP001165306"/>
    </source>
</evidence>
<feature type="transmembrane region" description="Helical" evidence="15">
    <location>
        <begin position="350"/>
        <end position="378"/>
    </location>
</feature>
<dbReference type="InterPro" id="IPR036412">
    <property type="entry name" value="HAD-like_sf"/>
</dbReference>
<dbReference type="PANTHER" id="PTHR43520:SF5">
    <property type="entry name" value="CATION-TRANSPORTING P-TYPE ATPASE-RELATED"/>
    <property type="match status" value="1"/>
</dbReference>
<dbReference type="InterPro" id="IPR023298">
    <property type="entry name" value="ATPase_P-typ_TM_dom_sf"/>
</dbReference>
<evidence type="ECO:0000256" key="15">
    <source>
        <dbReference type="RuleBase" id="RU362081"/>
    </source>
</evidence>
<keyword evidence="8 15" id="KW-0547">Nucleotide-binding</keyword>
<dbReference type="Gene3D" id="3.40.1110.10">
    <property type="entry name" value="Calcium-transporting ATPase, cytoplasmic domain N"/>
    <property type="match status" value="1"/>
</dbReference>
<dbReference type="SUPFAM" id="SSF81665">
    <property type="entry name" value="Calcium ATPase, transmembrane domain M"/>
    <property type="match status" value="1"/>
</dbReference>
<feature type="compositionally biased region" description="Basic and acidic residues" evidence="16">
    <location>
        <begin position="1"/>
        <end position="27"/>
    </location>
</feature>
<comment type="subcellular location">
    <subcellularLocation>
        <location evidence="1">Cell membrane</location>
        <topology evidence="1">Multi-pass membrane protein</topology>
    </subcellularLocation>
</comment>
<evidence type="ECO:0000256" key="2">
    <source>
        <dbReference type="ARBA" id="ARBA00006024"/>
    </source>
</evidence>
<proteinExistence type="inferred from homology"/>
<keyword evidence="3" id="KW-0813">Transport</keyword>
<evidence type="ECO:0000256" key="1">
    <source>
        <dbReference type="ARBA" id="ARBA00004651"/>
    </source>
</evidence>
<dbReference type="Gene3D" id="3.40.50.1000">
    <property type="entry name" value="HAD superfamily/HAD-like"/>
    <property type="match status" value="1"/>
</dbReference>
<dbReference type="SFLD" id="SFLDS00003">
    <property type="entry name" value="Haloacid_Dehalogenase"/>
    <property type="match status" value="1"/>
</dbReference>
<comment type="similarity">
    <text evidence="2 15">Belongs to the cation transport ATPase (P-type) (TC 3.A.3) family. Type IB subfamily.</text>
</comment>
<organism evidence="18 19">
    <name type="scientific">Thermalbibacter longus</name>
    <dbReference type="NCBI Taxonomy" id="2951981"/>
    <lineage>
        <taxon>Bacteria</taxon>
        <taxon>Pseudomonadati</taxon>
        <taxon>Thermomicrobiota</taxon>
        <taxon>Thermomicrobia</taxon>
        <taxon>Thermomicrobiales</taxon>
        <taxon>Thermomicrobiaceae</taxon>
        <taxon>Thermalbibacter</taxon>
    </lineage>
</organism>
<dbReference type="SFLD" id="SFLDG00002">
    <property type="entry name" value="C1.7:_P-type_atpase_like"/>
    <property type="match status" value="1"/>
</dbReference>
<feature type="region of interest" description="Disordered" evidence="16">
    <location>
        <begin position="1"/>
        <end position="39"/>
    </location>
</feature>
<dbReference type="Gene3D" id="2.70.150.10">
    <property type="entry name" value="Calcium-transporting ATPase, cytoplasmic transduction domain A"/>
    <property type="match status" value="1"/>
</dbReference>
<dbReference type="NCBIfam" id="TIGR01494">
    <property type="entry name" value="ATPase_P-type"/>
    <property type="match status" value="1"/>
</dbReference>
<keyword evidence="7 15" id="KW-0479">Metal-binding</keyword>
<dbReference type="AlphaFoldDB" id="A0AA42B930"/>
<feature type="domain" description="P-type ATPase A" evidence="17">
    <location>
        <begin position="201"/>
        <end position="301"/>
    </location>
</feature>
<dbReference type="GO" id="GO:0005507">
    <property type="term" value="F:copper ion binding"/>
    <property type="evidence" value="ECO:0007669"/>
    <property type="project" value="TreeGrafter"/>
</dbReference>
<evidence type="ECO:0000256" key="6">
    <source>
        <dbReference type="ARBA" id="ARBA00022692"/>
    </source>
</evidence>
<protein>
    <submittedName>
        <fullName evidence="18">Heavy metal translocating P-type ATPase</fullName>
    </submittedName>
</protein>
<feature type="transmembrane region" description="Helical" evidence="15">
    <location>
        <begin position="166"/>
        <end position="183"/>
    </location>
</feature>
<dbReference type="SUPFAM" id="SSF56784">
    <property type="entry name" value="HAD-like"/>
    <property type="match status" value="1"/>
</dbReference>
<dbReference type="NCBIfam" id="TIGR01525">
    <property type="entry name" value="ATPase-IB_hvy"/>
    <property type="match status" value="1"/>
</dbReference>
<dbReference type="NCBIfam" id="TIGR01511">
    <property type="entry name" value="ATPase-IB1_Cu"/>
    <property type="match status" value="1"/>
</dbReference>
<dbReference type="GO" id="GO:0016887">
    <property type="term" value="F:ATP hydrolysis activity"/>
    <property type="evidence" value="ECO:0007669"/>
    <property type="project" value="InterPro"/>
</dbReference>